<evidence type="ECO:0000313" key="4">
    <source>
        <dbReference type="Proteomes" id="UP000734854"/>
    </source>
</evidence>
<feature type="compositionally biased region" description="Basic residues" evidence="1">
    <location>
        <begin position="269"/>
        <end position="278"/>
    </location>
</feature>
<feature type="compositionally biased region" description="Basic residues" evidence="1">
    <location>
        <begin position="118"/>
        <end position="127"/>
    </location>
</feature>
<organism evidence="3 4">
    <name type="scientific">Zingiber officinale</name>
    <name type="common">Ginger</name>
    <name type="synonym">Amomum zingiber</name>
    <dbReference type="NCBI Taxonomy" id="94328"/>
    <lineage>
        <taxon>Eukaryota</taxon>
        <taxon>Viridiplantae</taxon>
        <taxon>Streptophyta</taxon>
        <taxon>Embryophyta</taxon>
        <taxon>Tracheophyta</taxon>
        <taxon>Spermatophyta</taxon>
        <taxon>Magnoliopsida</taxon>
        <taxon>Liliopsida</taxon>
        <taxon>Zingiberales</taxon>
        <taxon>Zingiberaceae</taxon>
        <taxon>Zingiber</taxon>
    </lineage>
</organism>
<dbReference type="PANTHER" id="PTHR33179:SF58">
    <property type="entry name" value="OS08G0409500 PROTEIN"/>
    <property type="match status" value="1"/>
</dbReference>
<evidence type="ECO:0000259" key="2">
    <source>
        <dbReference type="Pfam" id="PF05678"/>
    </source>
</evidence>
<feature type="region of interest" description="Disordered" evidence="1">
    <location>
        <begin position="66"/>
        <end position="138"/>
    </location>
</feature>
<comment type="caution">
    <text evidence="3">The sequence shown here is derived from an EMBL/GenBank/DDBJ whole genome shotgun (WGS) entry which is preliminary data.</text>
</comment>
<name>A0A8J5G4T8_ZINOF</name>
<dbReference type="Proteomes" id="UP000734854">
    <property type="component" value="Unassembled WGS sequence"/>
</dbReference>
<keyword evidence="4" id="KW-1185">Reference proteome</keyword>
<dbReference type="InterPro" id="IPR008889">
    <property type="entry name" value="VQ"/>
</dbReference>
<accession>A0A8J5G4T8</accession>
<proteinExistence type="predicted"/>
<sequence>MASSYSGSFQSSSSGGGGDNNDHDALGDSLASFLNPPATSPPGPPPVFDSFSPYLASFPFSFPFPPPPEHNSLPLDSPWPKPIHQSSPPFSTNSTSTAALPSASAPPPPSAAPDVPRGSKKRSRASRRAPTTVLATDTSNFRAMVQQFTGFPTPPFATSAAPSGSFSRPRLHLFEAGDASISTYLPKPPFPSSSFFRTAPLSNLNGIATAASSCSSNPISDGQNPKFDPPTANFLSQTLLQSATSLVGDSSNYATEEGGLGSLIESPPLKKHGKSEAN</sequence>
<feature type="compositionally biased region" description="Low complexity" evidence="1">
    <location>
        <begin position="1"/>
        <end position="13"/>
    </location>
</feature>
<dbReference type="InterPro" id="IPR039609">
    <property type="entry name" value="VQ_15/22"/>
</dbReference>
<feature type="domain" description="VQ" evidence="2">
    <location>
        <begin position="128"/>
        <end position="155"/>
    </location>
</feature>
<feature type="region of interest" description="Disordered" evidence="1">
    <location>
        <begin position="1"/>
        <end position="48"/>
    </location>
</feature>
<feature type="region of interest" description="Disordered" evidence="1">
    <location>
        <begin position="248"/>
        <end position="278"/>
    </location>
</feature>
<evidence type="ECO:0000256" key="1">
    <source>
        <dbReference type="SAM" id="MobiDB-lite"/>
    </source>
</evidence>
<dbReference type="EMBL" id="JACMSC010000011">
    <property type="protein sequence ID" value="KAG6501440.1"/>
    <property type="molecule type" value="Genomic_DNA"/>
</dbReference>
<feature type="compositionally biased region" description="Low complexity" evidence="1">
    <location>
        <begin position="86"/>
        <end position="103"/>
    </location>
</feature>
<protein>
    <recommendedName>
        <fullName evidence="2">VQ domain-containing protein</fullName>
    </recommendedName>
</protein>
<feature type="compositionally biased region" description="Pro residues" evidence="1">
    <location>
        <begin position="38"/>
        <end position="47"/>
    </location>
</feature>
<feature type="compositionally biased region" description="Polar residues" evidence="1">
    <location>
        <begin position="213"/>
        <end position="223"/>
    </location>
</feature>
<dbReference type="AlphaFoldDB" id="A0A8J5G4T8"/>
<reference evidence="3 4" key="1">
    <citation type="submission" date="2020-08" db="EMBL/GenBank/DDBJ databases">
        <title>Plant Genome Project.</title>
        <authorList>
            <person name="Zhang R.-G."/>
        </authorList>
    </citation>
    <scope>NUCLEOTIDE SEQUENCE [LARGE SCALE GENOMIC DNA]</scope>
    <source>
        <tissue evidence="3">Rhizome</tissue>
    </source>
</reference>
<feature type="region of interest" description="Disordered" evidence="1">
    <location>
        <begin position="213"/>
        <end position="233"/>
    </location>
</feature>
<evidence type="ECO:0000313" key="3">
    <source>
        <dbReference type="EMBL" id="KAG6501440.1"/>
    </source>
</evidence>
<dbReference type="Pfam" id="PF05678">
    <property type="entry name" value="VQ"/>
    <property type="match status" value="1"/>
</dbReference>
<dbReference type="PANTHER" id="PTHR33179">
    <property type="entry name" value="VQ MOTIF-CONTAINING PROTEIN"/>
    <property type="match status" value="1"/>
</dbReference>
<gene>
    <name evidence="3" type="ORF">ZIOFF_041320</name>
</gene>